<dbReference type="OrthoDB" id="9871101at2"/>
<evidence type="ECO:0000256" key="2">
    <source>
        <dbReference type="SAM" id="SignalP"/>
    </source>
</evidence>
<dbReference type="Proteomes" id="UP000076023">
    <property type="component" value="Unassembled WGS sequence"/>
</dbReference>
<feature type="region of interest" description="Disordered" evidence="1">
    <location>
        <begin position="23"/>
        <end position="61"/>
    </location>
</feature>
<dbReference type="AlphaFoldDB" id="A0A146GC45"/>
<keyword evidence="4" id="KW-1185">Reference proteome</keyword>
<evidence type="ECO:0000256" key="1">
    <source>
        <dbReference type="SAM" id="MobiDB-lite"/>
    </source>
</evidence>
<name>A0A146GC45_TERSA</name>
<dbReference type="STRING" id="690879.TSACC_22530"/>
<feature type="signal peptide" evidence="2">
    <location>
        <begin position="1"/>
        <end position="24"/>
    </location>
</feature>
<dbReference type="RefSeq" id="WP_075079769.1">
    <property type="nucleotide sequence ID" value="NZ_BDCO01000002.1"/>
</dbReference>
<proteinExistence type="predicted"/>
<dbReference type="InParanoid" id="A0A146GC45"/>
<dbReference type="EMBL" id="BDCO01000002">
    <property type="protein sequence ID" value="GAT34106.1"/>
    <property type="molecule type" value="Genomic_DNA"/>
</dbReference>
<feature type="chain" id="PRO_5007524931" evidence="2">
    <location>
        <begin position="25"/>
        <end position="61"/>
    </location>
</feature>
<keyword evidence="2" id="KW-0732">Signal</keyword>
<protein>
    <submittedName>
        <fullName evidence="3">Uncharacterized protein</fullName>
    </submittedName>
</protein>
<accession>A0A146GC45</accession>
<evidence type="ECO:0000313" key="4">
    <source>
        <dbReference type="Proteomes" id="UP000076023"/>
    </source>
</evidence>
<reference evidence="4" key="1">
    <citation type="journal article" date="2017" name="Genome Announc.">
        <title>Draft Genome Sequence of Terrimicrobium sacchariphilum NM-5T, a Facultative Anaerobic Soil Bacterium of the Class Spartobacteria.</title>
        <authorList>
            <person name="Qiu Y.L."/>
            <person name="Tourlousse D.M."/>
            <person name="Matsuura N."/>
            <person name="Ohashi A."/>
            <person name="Sekiguchi Y."/>
        </authorList>
    </citation>
    <scope>NUCLEOTIDE SEQUENCE [LARGE SCALE GENOMIC DNA]</scope>
    <source>
        <strain evidence="4">NM-5</strain>
    </source>
</reference>
<gene>
    <name evidence="3" type="ORF">TSACC_22530</name>
</gene>
<comment type="caution">
    <text evidence="3">The sequence shown here is derived from an EMBL/GenBank/DDBJ whole genome shotgun (WGS) entry which is preliminary data.</text>
</comment>
<sequence>MLHRIFAFLSAVAIAAAISGCAPMSDEDRTTQEAGGTVPWNKPQSWEGGGALGSQMQQFNH</sequence>
<organism evidence="3 4">
    <name type="scientific">Terrimicrobium sacchariphilum</name>
    <dbReference type="NCBI Taxonomy" id="690879"/>
    <lineage>
        <taxon>Bacteria</taxon>
        <taxon>Pseudomonadati</taxon>
        <taxon>Verrucomicrobiota</taxon>
        <taxon>Terrimicrobiia</taxon>
        <taxon>Terrimicrobiales</taxon>
        <taxon>Terrimicrobiaceae</taxon>
        <taxon>Terrimicrobium</taxon>
    </lineage>
</organism>
<evidence type="ECO:0000313" key="3">
    <source>
        <dbReference type="EMBL" id="GAT34106.1"/>
    </source>
</evidence>
<dbReference type="PROSITE" id="PS51257">
    <property type="entry name" value="PROKAR_LIPOPROTEIN"/>
    <property type="match status" value="1"/>
</dbReference>